<dbReference type="InterPro" id="IPR000262">
    <property type="entry name" value="FMN-dep_DH"/>
</dbReference>
<dbReference type="InterPro" id="IPR037396">
    <property type="entry name" value="FMN_HAD"/>
</dbReference>
<protein>
    <submittedName>
        <fullName evidence="5">FMN-dependent dehydrogenase</fullName>
    </submittedName>
</protein>
<proteinExistence type="inferred from homology"/>
<dbReference type="InterPro" id="IPR012133">
    <property type="entry name" value="Alpha-hydoxy_acid_DH_FMN"/>
</dbReference>
<dbReference type="Pfam" id="PF01070">
    <property type="entry name" value="FMN_dh"/>
    <property type="match status" value="1"/>
</dbReference>
<name>A0ABQ6WEP3_9EURO</name>
<dbReference type="PROSITE" id="PS51349">
    <property type="entry name" value="FMN_HYDROXY_ACID_DH_2"/>
    <property type="match status" value="1"/>
</dbReference>
<dbReference type="PROSITE" id="PS00557">
    <property type="entry name" value="FMN_HYDROXY_ACID_DH_1"/>
    <property type="match status" value="1"/>
</dbReference>
<dbReference type="InterPro" id="IPR008259">
    <property type="entry name" value="FMN_hydac_DH_AS"/>
</dbReference>
<gene>
    <name evidence="5" type="ORF">BDV36DRAFT_285178</name>
</gene>
<accession>A0ABQ6WEP3</accession>
<dbReference type="SUPFAM" id="SSF51395">
    <property type="entry name" value="FMN-linked oxidoreductases"/>
    <property type="match status" value="1"/>
</dbReference>
<dbReference type="PIRSF" id="PIRSF000138">
    <property type="entry name" value="Al-hdrx_acd_dh"/>
    <property type="match status" value="1"/>
</dbReference>
<feature type="domain" description="FMN hydroxy acid dehydrogenase" evidence="4">
    <location>
        <begin position="7"/>
        <end position="363"/>
    </location>
</feature>
<comment type="cofactor">
    <cofactor evidence="1">
        <name>FMN</name>
        <dbReference type="ChEBI" id="CHEBI:58210"/>
    </cofactor>
</comment>
<evidence type="ECO:0000259" key="4">
    <source>
        <dbReference type="PROSITE" id="PS51349"/>
    </source>
</evidence>
<dbReference type="PANTHER" id="PTHR10578:SF149">
    <property type="entry name" value="2-HYDROXYACID OXIDASE 2"/>
    <property type="match status" value="1"/>
</dbReference>
<sequence length="370" mass="40735">MSNRGEALDPEVFCIGDLEEKGSKKLPKVYRDYYNDGSMDMLSLLDNKTAFDRYKLRPRVLRNVSVVDPSTTICNTPVSFPFGFSPAALQKIAHPDGEVGTSQAAAAMGVPMALSAYATHRLEDVVAEGKGNPYFMQVNFLMNKDIMIDILKRAESITLPVPYRCPPPPPLYGMRHNEGRNKFSLPKGIEYPNMAPGVDIKFDTEEEHPLAYASTGRRQWEFMRKHTNLKVWMKGVYTPEDVALAITHSLDGVVISNHGGRQLDSVPATLDALRECAPVAKGKIAIAIDGGIRRGSDIFKALALGADFCFAGRIPIWGLAYNGSAGVQLALQILYREFKQVMGLAGCRNVSEISRDHLSVLDCKGVLSRL</sequence>
<organism evidence="5 6">
    <name type="scientific">Aspergillus pseudocaelatus</name>
    <dbReference type="NCBI Taxonomy" id="1825620"/>
    <lineage>
        <taxon>Eukaryota</taxon>
        <taxon>Fungi</taxon>
        <taxon>Dikarya</taxon>
        <taxon>Ascomycota</taxon>
        <taxon>Pezizomycotina</taxon>
        <taxon>Eurotiomycetes</taxon>
        <taxon>Eurotiomycetidae</taxon>
        <taxon>Eurotiales</taxon>
        <taxon>Aspergillaceae</taxon>
        <taxon>Aspergillus</taxon>
        <taxon>Aspergillus subgen. Circumdati</taxon>
    </lineage>
</organism>
<keyword evidence="2" id="KW-0560">Oxidoreductase</keyword>
<dbReference type="EMBL" id="ML735764">
    <property type="protein sequence ID" value="KAE8415600.1"/>
    <property type="molecule type" value="Genomic_DNA"/>
</dbReference>
<evidence type="ECO:0000256" key="1">
    <source>
        <dbReference type="ARBA" id="ARBA00001917"/>
    </source>
</evidence>
<dbReference type="CDD" id="cd02809">
    <property type="entry name" value="alpha_hydroxyacid_oxid_FMN"/>
    <property type="match status" value="1"/>
</dbReference>
<comment type="similarity">
    <text evidence="3">Belongs to the FMN-dependent alpha-hydroxy acid dehydrogenase family.</text>
</comment>
<evidence type="ECO:0000256" key="3">
    <source>
        <dbReference type="ARBA" id="ARBA00024042"/>
    </source>
</evidence>
<evidence type="ECO:0000313" key="5">
    <source>
        <dbReference type="EMBL" id="KAE8415600.1"/>
    </source>
</evidence>
<keyword evidence="6" id="KW-1185">Reference proteome</keyword>
<dbReference type="Proteomes" id="UP000325395">
    <property type="component" value="Unassembled WGS sequence"/>
</dbReference>
<dbReference type="PANTHER" id="PTHR10578">
    <property type="entry name" value="S -2-HYDROXY-ACID OXIDASE-RELATED"/>
    <property type="match status" value="1"/>
</dbReference>
<evidence type="ECO:0000313" key="6">
    <source>
        <dbReference type="Proteomes" id="UP000325395"/>
    </source>
</evidence>
<reference evidence="5 6" key="1">
    <citation type="submission" date="2019-04" db="EMBL/GenBank/DDBJ databases">
        <authorList>
            <consortium name="DOE Joint Genome Institute"/>
            <person name="Mondo S."/>
            <person name="Kjaerbolling I."/>
            <person name="Vesth T."/>
            <person name="Frisvad J.C."/>
            <person name="Nybo J.L."/>
            <person name="Theobald S."/>
            <person name="Kildgaard S."/>
            <person name="Isbrandt T."/>
            <person name="Kuo A."/>
            <person name="Sato A."/>
            <person name="Lyhne E.K."/>
            <person name="Kogle M.E."/>
            <person name="Wiebenga A."/>
            <person name="Kun R.S."/>
            <person name="Lubbers R.J."/>
            <person name="Makela M.R."/>
            <person name="Barry K."/>
            <person name="Chovatia M."/>
            <person name="Clum A."/>
            <person name="Daum C."/>
            <person name="Haridas S."/>
            <person name="He G."/>
            <person name="LaButti K."/>
            <person name="Lipzen A."/>
            <person name="Riley R."/>
            <person name="Salamov A."/>
            <person name="Simmons B.A."/>
            <person name="Magnuson J.K."/>
            <person name="Henrissat B."/>
            <person name="Mortensen U.H."/>
            <person name="Larsen T.O."/>
            <person name="Devries R.P."/>
            <person name="Grigoriev I.V."/>
            <person name="Machida M."/>
            <person name="Baker S.E."/>
            <person name="Andersen M.R."/>
            <person name="Cantor M.N."/>
            <person name="Hua S.X."/>
        </authorList>
    </citation>
    <scope>NUCLEOTIDE SEQUENCE [LARGE SCALE GENOMIC DNA]</scope>
    <source>
        <strain evidence="5 6">CBS 117616</strain>
    </source>
</reference>
<evidence type="ECO:0000256" key="2">
    <source>
        <dbReference type="ARBA" id="ARBA00023002"/>
    </source>
</evidence>
<dbReference type="Gene3D" id="3.20.20.70">
    <property type="entry name" value="Aldolase class I"/>
    <property type="match status" value="1"/>
</dbReference>
<dbReference type="InterPro" id="IPR013785">
    <property type="entry name" value="Aldolase_TIM"/>
</dbReference>